<dbReference type="PANTHER" id="PTHR23421">
    <property type="entry name" value="BETA-GALACTOSIDASE RELATED"/>
    <property type="match status" value="1"/>
</dbReference>
<evidence type="ECO:0000256" key="1">
    <source>
        <dbReference type="ARBA" id="ARBA00001412"/>
    </source>
</evidence>
<dbReference type="GO" id="GO:0004565">
    <property type="term" value="F:beta-galactosidase activity"/>
    <property type="evidence" value="ECO:0007669"/>
    <property type="project" value="UniProtKB-EC"/>
</dbReference>
<gene>
    <name evidence="15" type="primary">LOC120258413</name>
</gene>
<comment type="similarity">
    <text evidence="3 11">Belongs to the glycosyl hydrolase 35 family.</text>
</comment>
<dbReference type="Gene3D" id="2.60.120.740">
    <property type="match status" value="1"/>
</dbReference>
<dbReference type="AlphaFoldDB" id="A0AB40B541"/>
<dbReference type="Pfam" id="PF21467">
    <property type="entry name" value="BetaGal_gal-bd"/>
    <property type="match status" value="1"/>
</dbReference>
<dbReference type="Gene3D" id="2.60.120.260">
    <property type="entry name" value="Galactose-binding domain-like"/>
    <property type="match status" value="1"/>
</dbReference>
<dbReference type="InterPro" id="IPR048913">
    <property type="entry name" value="BetaGal_gal-bd"/>
</dbReference>
<evidence type="ECO:0000256" key="4">
    <source>
        <dbReference type="ARBA" id="ARBA00012756"/>
    </source>
</evidence>
<dbReference type="GO" id="GO:0048046">
    <property type="term" value="C:apoplast"/>
    <property type="evidence" value="ECO:0007669"/>
    <property type="project" value="UniProtKB-SubCell"/>
</dbReference>
<evidence type="ECO:0000313" key="15">
    <source>
        <dbReference type="RefSeq" id="XP_039121741.1"/>
    </source>
</evidence>
<dbReference type="Pfam" id="PF02140">
    <property type="entry name" value="SUEL_Lectin"/>
    <property type="match status" value="1"/>
</dbReference>
<dbReference type="InterPro" id="IPR019801">
    <property type="entry name" value="Glyco_hydro_35_CS"/>
</dbReference>
<comment type="subcellular location">
    <subcellularLocation>
        <location evidence="2">Secreted</location>
        <location evidence="2">Extracellular space</location>
        <location evidence="2">Apoplast</location>
    </subcellularLocation>
</comment>
<dbReference type="InterPro" id="IPR043159">
    <property type="entry name" value="Lectin_gal-bd_sf"/>
</dbReference>
<feature type="signal peptide" evidence="12">
    <location>
        <begin position="1"/>
        <end position="24"/>
    </location>
</feature>
<evidence type="ECO:0000256" key="5">
    <source>
        <dbReference type="ARBA" id="ARBA00022523"/>
    </source>
</evidence>
<dbReference type="PROSITE" id="PS50228">
    <property type="entry name" value="SUEL_LECTIN"/>
    <property type="match status" value="1"/>
</dbReference>
<dbReference type="RefSeq" id="XP_039121741.1">
    <property type="nucleotide sequence ID" value="XM_039265807.1"/>
</dbReference>
<sequence length="851" mass="95253">MAMSSSSLLIFFSLLCFSISSALAANVTYDHRSLIIDGRRRLIISTSIHYPRSVPEMWPRLVAMAKDGGADAIETYVFWNGHEPSPGNYYFEDRFDLVKFVEIVRDAGMYLLLRIGPFVAAEWNFGGVPVWLHYVPGTVFRTDNKNFKFYMEKFLTLIVDMMKQRRFFASQGGPIILSQVENEYGDIETVYGEGGKPYAMWAANMALSKNIGVPWIMCQQYDAPGPVINTCNSFYCDQFTPNSLDKPKIWTENWPGWFKTFGSRNPHRPPEDIAFAVARFFQKGGSLQNYYMYHGGTNFGRTSGGPFITTSYDYDAPIDEYGLARLPKWAHLKELHKSIKLCESTMLFGMSTLLHLGHQQEANVYTDSSGNCVAFLANIDEVNDKLVDFQNRSYHLPAWSVSILPDCKNEAFNTAKIRSQTSMVDMVPENLQATMKSPSKFSGDLRWDIFMEKAGIWEEPDFVKETLVDHINTTKDSTDYLWYTTSLHVDEREDFLYAGSKGRLILESKGHAVHAFINQELQGSASGNGTVSPFKLETPITLKAGKNEIALLSMTVGLQNAGPFFEWVGAGLTSVKISGFRNGTVDLTSAVWSYKVGLEGEHKGVYNIDGSSKVKWISMSEPPRYKPLTWYKTVIDAPKGAEPVGLDMNHMGKGQAWLNGKAIGRYWPRKGPRHGCPASCNYRGKFFPDKCNNGCGEPTQRWYHVPRSWFQPSGNILVIFEEKGGDPTKIALSRRRVTGVCGLVSENYPSIDLESWDRGVKFEDGTKASIHLKCPERTQISSVRFASFGNPSGICGSYIQGSCHYPHSASVVEKACLNKNECVVSLSEAKFVTTELCDGVTKTLAIEAACD</sequence>
<evidence type="ECO:0000256" key="8">
    <source>
        <dbReference type="ARBA" id="ARBA00022801"/>
    </source>
</evidence>
<accession>A0AB40B541</accession>
<evidence type="ECO:0000259" key="13">
    <source>
        <dbReference type="PROSITE" id="PS50228"/>
    </source>
</evidence>
<keyword evidence="14" id="KW-1185">Reference proteome</keyword>
<organism evidence="14 15">
    <name type="scientific">Dioscorea cayennensis subsp. rotundata</name>
    <name type="common">White Guinea yam</name>
    <name type="synonym">Dioscorea rotundata</name>
    <dbReference type="NCBI Taxonomy" id="55577"/>
    <lineage>
        <taxon>Eukaryota</taxon>
        <taxon>Viridiplantae</taxon>
        <taxon>Streptophyta</taxon>
        <taxon>Embryophyta</taxon>
        <taxon>Tracheophyta</taxon>
        <taxon>Spermatophyta</taxon>
        <taxon>Magnoliopsida</taxon>
        <taxon>Liliopsida</taxon>
        <taxon>Dioscoreales</taxon>
        <taxon>Dioscoreaceae</taxon>
        <taxon>Dioscorea</taxon>
    </lineage>
</organism>
<evidence type="ECO:0000256" key="3">
    <source>
        <dbReference type="ARBA" id="ARBA00009809"/>
    </source>
</evidence>
<evidence type="ECO:0000256" key="2">
    <source>
        <dbReference type="ARBA" id="ARBA00004271"/>
    </source>
</evidence>
<keyword evidence="9 10" id="KW-0326">Glycosidase</keyword>
<dbReference type="SUPFAM" id="SSF51445">
    <property type="entry name" value="(Trans)glycosidases"/>
    <property type="match status" value="1"/>
</dbReference>
<reference evidence="15" key="1">
    <citation type="submission" date="2025-08" db="UniProtKB">
        <authorList>
            <consortium name="RefSeq"/>
        </authorList>
    </citation>
    <scope>IDENTIFICATION</scope>
</reference>
<dbReference type="CDD" id="cd22842">
    <property type="entry name" value="Gal_Rha_Lectin_BGal"/>
    <property type="match status" value="1"/>
</dbReference>
<dbReference type="Proteomes" id="UP001515500">
    <property type="component" value="Chromosome 4"/>
</dbReference>
<evidence type="ECO:0000256" key="12">
    <source>
        <dbReference type="SAM" id="SignalP"/>
    </source>
</evidence>
<feature type="domain" description="SUEL-type lectin" evidence="13">
    <location>
        <begin position="770"/>
        <end position="851"/>
    </location>
</feature>
<protein>
    <recommendedName>
        <fullName evidence="4 10">Beta-galactosidase</fullName>
        <ecNumber evidence="4 10">3.2.1.23</ecNumber>
    </recommendedName>
</protein>
<evidence type="ECO:0000256" key="10">
    <source>
        <dbReference type="RuleBase" id="RU000675"/>
    </source>
</evidence>
<keyword evidence="6" id="KW-0964">Secreted</keyword>
<keyword evidence="7 12" id="KW-0732">Signal</keyword>
<dbReference type="InterPro" id="IPR017853">
    <property type="entry name" value="GH"/>
</dbReference>
<evidence type="ECO:0000256" key="6">
    <source>
        <dbReference type="ARBA" id="ARBA00022525"/>
    </source>
</evidence>
<dbReference type="Pfam" id="PF01301">
    <property type="entry name" value="Glyco_hydro_35"/>
    <property type="match status" value="1"/>
</dbReference>
<evidence type="ECO:0000256" key="7">
    <source>
        <dbReference type="ARBA" id="ARBA00022729"/>
    </source>
</evidence>
<dbReference type="GO" id="GO:0030246">
    <property type="term" value="F:carbohydrate binding"/>
    <property type="evidence" value="ECO:0007669"/>
    <property type="project" value="InterPro"/>
</dbReference>
<dbReference type="FunFam" id="3.20.20.80:FF:000006">
    <property type="entry name" value="Beta-galactosidase"/>
    <property type="match status" value="1"/>
</dbReference>
<dbReference type="Gene3D" id="3.20.20.80">
    <property type="entry name" value="Glycosidases"/>
    <property type="match status" value="1"/>
</dbReference>
<dbReference type="InterPro" id="IPR000922">
    <property type="entry name" value="Lectin_gal-bd_dom"/>
</dbReference>
<name>A0AB40B541_DIOCR</name>
<dbReference type="InterPro" id="IPR008979">
    <property type="entry name" value="Galactose-bd-like_sf"/>
</dbReference>
<dbReference type="FunFam" id="2.60.120.260:FF:000076">
    <property type="entry name" value="Beta-galactosidase"/>
    <property type="match status" value="1"/>
</dbReference>
<dbReference type="GeneID" id="120258413"/>
<dbReference type="EC" id="3.2.1.23" evidence="4 10"/>
<dbReference type="InterPro" id="IPR001944">
    <property type="entry name" value="Glycoside_Hdrlase_35"/>
</dbReference>
<dbReference type="PRINTS" id="PR00742">
    <property type="entry name" value="GLHYDRLASE35"/>
</dbReference>
<keyword evidence="8 10" id="KW-0378">Hydrolase</keyword>
<comment type="catalytic activity">
    <reaction evidence="1 10">
        <text>Hydrolysis of terminal non-reducing beta-D-galactose residues in beta-D-galactosides.</text>
        <dbReference type="EC" id="3.2.1.23"/>
    </reaction>
</comment>
<dbReference type="Pfam" id="PF17834">
    <property type="entry name" value="GHD"/>
    <property type="match status" value="1"/>
</dbReference>
<dbReference type="InterPro" id="IPR041392">
    <property type="entry name" value="GHD"/>
</dbReference>
<evidence type="ECO:0000256" key="11">
    <source>
        <dbReference type="RuleBase" id="RU003679"/>
    </source>
</evidence>
<dbReference type="FunFam" id="2.60.120.260:FF:000142">
    <property type="entry name" value="Beta-galactosidase"/>
    <property type="match status" value="1"/>
</dbReference>
<proteinExistence type="inferred from homology"/>
<keyword evidence="5" id="KW-0052">Apoplast</keyword>
<dbReference type="InterPro" id="IPR031330">
    <property type="entry name" value="Gly_Hdrlase_35_cat"/>
</dbReference>
<evidence type="ECO:0000313" key="14">
    <source>
        <dbReference type="Proteomes" id="UP001515500"/>
    </source>
</evidence>
<dbReference type="GO" id="GO:0005975">
    <property type="term" value="P:carbohydrate metabolic process"/>
    <property type="evidence" value="ECO:0007669"/>
    <property type="project" value="InterPro"/>
</dbReference>
<dbReference type="SUPFAM" id="SSF49785">
    <property type="entry name" value="Galactose-binding domain-like"/>
    <property type="match status" value="2"/>
</dbReference>
<dbReference type="PROSITE" id="PS01182">
    <property type="entry name" value="GLYCOSYL_HYDROL_F35"/>
    <property type="match status" value="1"/>
</dbReference>
<feature type="chain" id="PRO_5044267525" description="Beta-galactosidase" evidence="12">
    <location>
        <begin position="25"/>
        <end position="851"/>
    </location>
</feature>
<evidence type="ECO:0000256" key="9">
    <source>
        <dbReference type="ARBA" id="ARBA00023295"/>
    </source>
</evidence>